<dbReference type="STRING" id="1051891.A0A0C3K8Z4"/>
<accession>A0A0C3K8Z4</accession>
<feature type="compositionally biased region" description="Basic residues" evidence="5">
    <location>
        <begin position="1012"/>
        <end position="1021"/>
    </location>
</feature>
<organism evidence="6 7">
    <name type="scientific">Tulasnella calospora MUT 4182</name>
    <dbReference type="NCBI Taxonomy" id="1051891"/>
    <lineage>
        <taxon>Eukaryota</taxon>
        <taxon>Fungi</taxon>
        <taxon>Dikarya</taxon>
        <taxon>Basidiomycota</taxon>
        <taxon>Agaricomycotina</taxon>
        <taxon>Agaricomycetes</taxon>
        <taxon>Cantharellales</taxon>
        <taxon>Tulasnellaceae</taxon>
        <taxon>Tulasnella</taxon>
    </lineage>
</organism>
<feature type="region of interest" description="Disordered" evidence="5">
    <location>
        <begin position="974"/>
        <end position="1086"/>
    </location>
</feature>
<dbReference type="GO" id="GO:0016593">
    <property type="term" value="C:Cdc73/Paf1 complex"/>
    <property type="evidence" value="ECO:0007669"/>
    <property type="project" value="TreeGrafter"/>
</dbReference>
<dbReference type="Proteomes" id="UP000054248">
    <property type="component" value="Unassembled WGS sequence"/>
</dbReference>
<keyword evidence="7" id="KW-1185">Reference proteome</keyword>
<dbReference type="EMBL" id="KN823339">
    <property type="protein sequence ID" value="KIO17833.1"/>
    <property type="molecule type" value="Genomic_DNA"/>
</dbReference>
<proteinExistence type="predicted"/>
<dbReference type="OrthoDB" id="343875at2759"/>
<dbReference type="InterPro" id="IPR019734">
    <property type="entry name" value="TPR_rpt"/>
</dbReference>
<dbReference type="Pfam" id="PF13424">
    <property type="entry name" value="TPR_12"/>
    <property type="match status" value="1"/>
</dbReference>
<evidence type="ECO:0000256" key="1">
    <source>
        <dbReference type="ARBA" id="ARBA00022737"/>
    </source>
</evidence>
<gene>
    <name evidence="6" type="ORF">M407DRAFT_84591</name>
</gene>
<dbReference type="PANTHER" id="PTHR14027:SF2">
    <property type="entry name" value="RNA POLYMERASE-ASSOCIATED PROTEIN CTR9 HOMOLOG"/>
    <property type="match status" value="1"/>
</dbReference>
<dbReference type="InterPro" id="IPR011990">
    <property type="entry name" value="TPR-like_helical_dom_sf"/>
</dbReference>
<dbReference type="Gene3D" id="1.25.40.10">
    <property type="entry name" value="Tetratricopeptide repeat domain"/>
    <property type="match status" value="3"/>
</dbReference>
<dbReference type="PROSITE" id="PS50005">
    <property type="entry name" value="TPR"/>
    <property type="match status" value="2"/>
</dbReference>
<evidence type="ECO:0000256" key="4">
    <source>
        <dbReference type="SAM" id="Coils"/>
    </source>
</evidence>
<evidence type="ECO:0000256" key="5">
    <source>
        <dbReference type="SAM" id="MobiDB-lite"/>
    </source>
</evidence>
<protein>
    <recommendedName>
        <fullName evidence="8">TPR-like protein</fullName>
    </recommendedName>
</protein>
<dbReference type="GO" id="GO:0006368">
    <property type="term" value="P:transcription elongation by RNA polymerase II"/>
    <property type="evidence" value="ECO:0007669"/>
    <property type="project" value="TreeGrafter"/>
</dbReference>
<feature type="coiled-coil region" evidence="4">
    <location>
        <begin position="928"/>
        <end position="971"/>
    </location>
</feature>
<feature type="compositionally biased region" description="Basic residues" evidence="5">
    <location>
        <begin position="1043"/>
        <end position="1052"/>
    </location>
</feature>
<dbReference type="SMART" id="SM00028">
    <property type="entry name" value="TPR"/>
    <property type="match status" value="11"/>
</dbReference>
<dbReference type="SUPFAM" id="SSF48452">
    <property type="entry name" value="TPR-like"/>
    <property type="match status" value="4"/>
</dbReference>
<reference evidence="6 7" key="1">
    <citation type="submission" date="2014-04" db="EMBL/GenBank/DDBJ databases">
        <authorList>
            <consortium name="DOE Joint Genome Institute"/>
            <person name="Kuo A."/>
            <person name="Girlanda M."/>
            <person name="Perotto S."/>
            <person name="Kohler A."/>
            <person name="Nagy L.G."/>
            <person name="Floudas D."/>
            <person name="Copeland A."/>
            <person name="Barry K.W."/>
            <person name="Cichocki N."/>
            <person name="Veneault-Fourrey C."/>
            <person name="LaButti K."/>
            <person name="Lindquist E.A."/>
            <person name="Lipzen A."/>
            <person name="Lundell T."/>
            <person name="Morin E."/>
            <person name="Murat C."/>
            <person name="Sun H."/>
            <person name="Tunlid A."/>
            <person name="Henrissat B."/>
            <person name="Grigoriev I.V."/>
            <person name="Hibbett D.S."/>
            <person name="Martin F."/>
            <person name="Nordberg H.P."/>
            <person name="Cantor M.N."/>
            <person name="Hua S.X."/>
        </authorList>
    </citation>
    <scope>NUCLEOTIDE SEQUENCE [LARGE SCALE GENOMIC DNA]</scope>
    <source>
        <strain evidence="6 7">MUT 4182</strain>
    </source>
</reference>
<feature type="repeat" description="TPR" evidence="3">
    <location>
        <begin position="557"/>
        <end position="590"/>
    </location>
</feature>
<evidence type="ECO:0000313" key="6">
    <source>
        <dbReference type="EMBL" id="KIO17833.1"/>
    </source>
</evidence>
<reference evidence="7" key="2">
    <citation type="submission" date="2015-01" db="EMBL/GenBank/DDBJ databases">
        <title>Evolutionary Origins and Diversification of the Mycorrhizal Mutualists.</title>
        <authorList>
            <consortium name="DOE Joint Genome Institute"/>
            <consortium name="Mycorrhizal Genomics Consortium"/>
            <person name="Kohler A."/>
            <person name="Kuo A."/>
            <person name="Nagy L.G."/>
            <person name="Floudas D."/>
            <person name="Copeland A."/>
            <person name="Barry K.W."/>
            <person name="Cichocki N."/>
            <person name="Veneault-Fourrey C."/>
            <person name="LaButti K."/>
            <person name="Lindquist E.A."/>
            <person name="Lipzen A."/>
            <person name="Lundell T."/>
            <person name="Morin E."/>
            <person name="Murat C."/>
            <person name="Riley R."/>
            <person name="Ohm R."/>
            <person name="Sun H."/>
            <person name="Tunlid A."/>
            <person name="Henrissat B."/>
            <person name="Grigoriev I.V."/>
            <person name="Hibbett D.S."/>
            <person name="Martin F."/>
        </authorList>
    </citation>
    <scope>NUCLEOTIDE SEQUENCE [LARGE SCALE GENOMIC DNA]</scope>
    <source>
        <strain evidence="7">MUT 4182</strain>
    </source>
</reference>
<dbReference type="HOGENOM" id="CLU_003008_0_0_1"/>
<feature type="repeat" description="TPR" evidence="3">
    <location>
        <begin position="195"/>
        <end position="228"/>
    </location>
</feature>
<dbReference type="InterPro" id="IPR031101">
    <property type="entry name" value="Ctr9"/>
</dbReference>
<keyword evidence="2 3" id="KW-0802">TPR repeat</keyword>
<evidence type="ECO:0000313" key="7">
    <source>
        <dbReference type="Proteomes" id="UP000054248"/>
    </source>
</evidence>
<keyword evidence="1" id="KW-0677">Repeat</keyword>
<dbReference type="GO" id="GO:0000993">
    <property type="term" value="F:RNA polymerase II complex binding"/>
    <property type="evidence" value="ECO:0007669"/>
    <property type="project" value="TreeGrafter"/>
</dbReference>
<dbReference type="PANTHER" id="PTHR14027">
    <property type="entry name" value="RNA POLYMERASE-ASSOCIATED PROTEIN CTR9"/>
    <property type="match status" value="1"/>
</dbReference>
<dbReference type="GO" id="GO:0006355">
    <property type="term" value="P:regulation of DNA-templated transcription"/>
    <property type="evidence" value="ECO:0007669"/>
    <property type="project" value="InterPro"/>
</dbReference>
<evidence type="ECO:0000256" key="3">
    <source>
        <dbReference type="PROSITE-ProRule" id="PRU00339"/>
    </source>
</evidence>
<name>A0A0C3K8Z4_9AGAM</name>
<evidence type="ECO:0008006" key="8">
    <source>
        <dbReference type="Google" id="ProtNLM"/>
    </source>
</evidence>
<keyword evidence="4" id="KW-0175">Coiled coil</keyword>
<sequence>MAGYEGSRSPTPPGSSSRTLELMLGNSEQIEVDLDNLPLEDEEFEYLRGCVKESDVRARECTHIAQEYWRRGHLDKARALAEESIQKFKEERKDQELPPLYYLQANLSLSYARQAPKFVLPDDQQDKLSSKKTRSEHIAEATGYVNAASKAGGGIGGSTEILGYLTRGTLAFASRQGNETLQAFDGVLSKSPHNIVALLGKARFMYTQRQYREALRLFQTVLQLRPDCKPDPRVGIGLCFWALDDKERARMAWERSVEVDPGNTAANLLLGLYHMNFSKEAGDDVPQEDRQQSFVQGSKLLTSVFKAATLTSVGAAAASAVAEVLQRQGHSDRSLKLAERAIQFSDTLAVLADGHIRAARACQDLGLTKIALRHYTWATESAPTKVLAWIGKAQMHLLHDEIPAAIHSLDTALGQKGDCVEANIMLASICSNPGPSYSSTDAAADRKKARDIFDKLGRVVGASKNRALRYLGDDPDIHVDIAALWQNENLDRAARAYREASRIRVAQNPGEPVDPRLLNNLGVVTHLEGDLAQAQALYEDAITSAATAPSDSDSMISTIMYNLARVYEEQGESNKAREAYEKLLGKHPEYVDAKIGRARMLTGLSRHDEAHQWVKQALEAEPRDFNIRAFYTWFFYNCGRYKEGADFTSASLKQNPNDVYNLCAYGWFMHHAGREGRQRTDEAQAERMKTFTRAATSFSNALTHDPSCAVAAQGLAMIVAEDLLDSWAPGKPISDQKAKSNAREALAALTKIKESLNDGSVYINMGHCYFVRDDFERAIESYETASHRFYHGTNSATLLYLCRSWYAKANKDKSFSSMKTALKYGESAFHLQPQDKSILYNIAMIEQKALEMMVSVEDLSKRTSPDLEMAIEHAKHAQKLFNSLASDESKTLPYSKDLADQRRKYGESLLRRAEDHLSRQYEYERENAAQVEAARKAREDEAERLRAIQKKQKEEEARRQATLERRELTRQLMESYRADSDDDEDRKARRKPSAKKTKVEEGLSGDEEAPLKKRRGPRRKKNVDEDGDEPMTADPSDGEEKPRQKKARAKKRIVQDDEDGDEEQDNRKRRKTEYKSKEFLSDTDED</sequence>
<evidence type="ECO:0000256" key="2">
    <source>
        <dbReference type="ARBA" id="ARBA00022803"/>
    </source>
</evidence>
<dbReference type="AlphaFoldDB" id="A0A0C3K8Z4"/>
<dbReference type="Pfam" id="PF14559">
    <property type="entry name" value="TPR_19"/>
    <property type="match status" value="1"/>
</dbReference>